<dbReference type="WBParaSite" id="nRc.2.0.1.t42070-RA">
    <property type="protein sequence ID" value="nRc.2.0.1.t42070-RA"/>
    <property type="gene ID" value="nRc.2.0.1.g42070"/>
</dbReference>
<proteinExistence type="predicted"/>
<reference evidence="2" key="1">
    <citation type="submission" date="2022-11" db="UniProtKB">
        <authorList>
            <consortium name="WormBaseParasite"/>
        </authorList>
    </citation>
    <scope>IDENTIFICATION</scope>
</reference>
<sequence length="111" mass="12264">MTHLENRTYAADLGLSRLFTLLIQVTINARSTKFCPYSKDKQGILMQKSALEKLYPFKSYGSGCIRLLSLLTVDEFPLSSELGLFNSNGGSDGDEDTRLCCCCCCDAKLCC</sequence>
<organism evidence="1 2">
    <name type="scientific">Romanomermis culicivorax</name>
    <name type="common">Nematode worm</name>
    <dbReference type="NCBI Taxonomy" id="13658"/>
    <lineage>
        <taxon>Eukaryota</taxon>
        <taxon>Metazoa</taxon>
        <taxon>Ecdysozoa</taxon>
        <taxon>Nematoda</taxon>
        <taxon>Enoplea</taxon>
        <taxon>Dorylaimia</taxon>
        <taxon>Mermithida</taxon>
        <taxon>Mermithoidea</taxon>
        <taxon>Mermithidae</taxon>
        <taxon>Romanomermis</taxon>
    </lineage>
</organism>
<protein>
    <submittedName>
        <fullName evidence="2">Uncharacterized protein</fullName>
    </submittedName>
</protein>
<dbReference type="Proteomes" id="UP000887565">
    <property type="component" value="Unplaced"/>
</dbReference>
<evidence type="ECO:0000313" key="2">
    <source>
        <dbReference type="WBParaSite" id="nRc.2.0.1.t42070-RA"/>
    </source>
</evidence>
<keyword evidence="1" id="KW-1185">Reference proteome</keyword>
<name>A0A915KX26_ROMCU</name>
<accession>A0A915KX26</accession>
<evidence type="ECO:0000313" key="1">
    <source>
        <dbReference type="Proteomes" id="UP000887565"/>
    </source>
</evidence>
<dbReference type="AlphaFoldDB" id="A0A915KX26"/>